<dbReference type="RefSeq" id="WP_220046229.1">
    <property type="nucleotide sequence ID" value="NZ_BAAAVX010000003.1"/>
</dbReference>
<name>A0ABX8VK61_9MYCO</name>
<organism evidence="1 2">
    <name type="scientific">Mycolicibacterium pallens</name>
    <dbReference type="NCBI Taxonomy" id="370524"/>
    <lineage>
        <taxon>Bacteria</taxon>
        <taxon>Bacillati</taxon>
        <taxon>Actinomycetota</taxon>
        <taxon>Actinomycetes</taxon>
        <taxon>Mycobacteriales</taxon>
        <taxon>Mycobacteriaceae</taxon>
        <taxon>Mycolicibacterium</taxon>
    </lineage>
</organism>
<dbReference type="SUPFAM" id="SSF109604">
    <property type="entry name" value="HD-domain/PDEase-like"/>
    <property type="match status" value="1"/>
</dbReference>
<evidence type="ECO:0000313" key="2">
    <source>
        <dbReference type="Proteomes" id="UP000825367"/>
    </source>
</evidence>
<accession>A0ABX8VK61</accession>
<dbReference type="PANTHER" id="PTHR35569:SF1">
    <property type="entry name" value="CYANAMIDE HYDRATASE DDI2-RELATED"/>
    <property type="match status" value="1"/>
</dbReference>
<dbReference type="Proteomes" id="UP000825367">
    <property type="component" value="Chromosome"/>
</dbReference>
<gene>
    <name evidence="1" type="ORF">K0O64_06595</name>
</gene>
<keyword evidence="2" id="KW-1185">Reference proteome</keyword>
<protein>
    <submittedName>
        <fullName evidence="1">Cyanamide hydratase</fullName>
    </submittedName>
</protein>
<proteinExistence type="predicted"/>
<dbReference type="Gene3D" id="1.10.3210.10">
    <property type="entry name" value="Hypothetical protein af1432"/>
    <property type="match status" value="1"/>
</dbReference>
<sequence>MFPSTPSATAAVSVATRFYTPALFNHCARSYVWGMKYAAAHDITFDDELYFVAAMLHDLALTAPFDSHRIAFEEAGGDLAWVFAVAAGWPVDRAARAEEIIVLHMRDDVAADVDPESHLLQVATAWDVAGRRPEEFASEVRAQVLEQYPRLGFGEEFLACFEDQARRKPDGAAAAAVASNGAARIRANPLDQ</sequence>
<dbReference type="EMBL" id="CP080333">
    <property type="protein sequence ID" value="QYL18197.1"/>
    <property type="molecule type" value="Genomic_DNA"/>
</dbReference>
<dbReference type="PANTHER" id="PTHR35569">
    <property type="entry name" value="CYANAMIDE HYDRATASE DDI2-RELATED"/>
    <property type="match status" value="1"/>
</dbReference>
<reference evidence="1 2" key="1">
    <citation type="submission" date="2021-07" db="EMBL/GenBank/DDBJ databases">
        <title>Whole genome sequencing of non-tuberculosis mycobacteria type-strains.</title>
        <authorList>
            <person name="Igarashi Y."/>
            <person name="Osugi A."/>
            <person name="Mitarai S."/>
        </authorList>
    </citation>
    <scope>NUCLEOTIDE SEQUENCE [LARGE SCALE GENOMIC DNA]</scope>
    <source>
        <strain evidence="1 2">JCM 16370</strain>
    </source>
</reference>
<evidence type="ECO:0000313" key="1">
    <source>
        <dbReference type="EMBL" id="QYL18197.1"/>
    </source>
</evidence>